<feature type="region of interest" description="Disordered" evidence="17">
    <location>
        <begin position="1071"/>
        <end position="1096"/>
    </location>
</feature>
<feature type="compositionally biased region" description="Pro residues" evidence="17">
    <location>
        <begin position="1530"/>
        <end position="1540"/>
    </location>
</feature>
<dbReference type="InterPro" id="IPR003006">
    <property type="entry name" value="Ig/MHC_CS"/>
</dbReference>
<keyword evidence="9 18" id="KW-1133">Transmembrane helix</keyword>
<evidence type="ECO:0000256" key="13">
    <source>
        <dbReference type="ARBA" id="ARBA00023273"/>
    </source>
</evidence>
<feature type="domain" description="Ig-like" evidence="19">
    <location>
        <begin position="303"/>
        <end position="390"/>
    </location>
</feature>
<feature type="region of interest" description="Disordered" evidence="17">
    <location>
        <begin position="1134"/>
        <end position="1160"/>
    </location>
</feature>
<feature type="compositionally biased region" description="Basic and acidic residues" evidence="17">
    <location>
        <begin position="1438"/>
        <end position="1474"/>
    </location>
</feature>
<dbReference type="FunFam" id="2.60.40.10:FF:000028">
    <property type="entry name" value="Neuronal cell adhesion molecule"/>
    <property type="match status" value="1"/>
</dbReference>
<dbReference type="Pfam" id="PF13882">
    <property type="entry name" value="Bravo_FIGEY"/>
    <property type="match status" value="1"/>
</dbReference>
<evidence type="ECO:0000259" key="19">
    <source>
        <dbReference type="PROSITE" id="PS50835"/>
    </source>
</evidence>
<feature type="domain" description="Fibronectin type-III" evidence="20">
    <location>
        <begin position="635"/>
        <end position="733"/>
    </location>
</feature>
<feature type="domain" description="Ig-like" evidence="19">
    <location>
        <begin position="790"/>
        <end position="882"/>
    </location>
</feature>
<dbReference type="GO" id="GO:0098609">
    <property type="term" value="P:cell-cell adhesion"/>
    <property type="evidence" value="ECO:0007669"/>
    <property type="project" value="TreeGrafter"/>
</dbReference>
<dbReference type="Gene3D" id="2.60.40.10">
    <property type="entry name" value="Immunoglobulins"/>
    <property type="match status" value="13"/>
</dbReference>
<feature type="region of interest" description="Disordered" evidence="17">
    <location>
        <begin position="1438"/>
        <end position="1551"/>
    </location>
</feature>
<evidence type="ECO:0000256" key="3">
    <source>
        <dbReference type="ARBA" id="ARBA00008588"/>
    </source>
</evidence>
<comment type="function">
    <text evidence="15">Neural cell adhesion molecule involved in the dynamics of cell adhesion and in the generation of transmembrane signals at tyrosine kinase receptors. During brain development, critical in multiple processes, including neuronal migration, axonal growth and fasciculation, and synaptogenesis. In the mature brain, plays a role in the dynamics of neuronal structure and function, including synaptic plasticity.</text>
</comment>
<keyword evidence="11" id="KW-1015">Disulfide bond</keyword>
<dbReference type="Pfam" id="PF00041">
    <property type="entry name" value="fn3"/>
    <property type="match status" value="4"/>
</dbReference>
<dbReference type="FunFam" id="2.60.40.10:FF:000367">
    <property type="entry name" value="Neural cell adhesion molecule L1-like protein"/>
    <property type="match status" value="1"/>
</dbReference>
<evidence type="ECO:0000256" key="18">
    <source>
        <dbReference type="SAM" id="Phobius"/>
    </source>
</evidence>
<keyword evidence="6" id="KW-0732">Signal</keyword>
<name>A0A5C6MNA1_9TELE</name>
<dbReference type="InterPro" id="IPR003598">
    <property type="entry name" value="Ig_sub2"/>
</dbReference>
<dbReference type="FunFam" id="2.60.40.10:FF:000078">
    <property type="entry name" value="Neuronal cell adhesion molecule"/>
    <property type="match status" value="1"/>
</dbReference>
<evidence type="ECO:0000256" key="10">
    <source>
        <dbReference type="ARBA" id="ARBA00023136"/>
    </source>
</evidence>
<feature type="compositionally biased region" description="Basic and acidic residues" evidence="17">
    <location>
        <begin position="1193"/>
        <end position="1203"/>
    </location>
</feature>
<dbReference type="InterPro" id="IPR003599">
    <property type="entry name" value="Ig_sub"/>
</dbReference>
<reference evidence="21 22" key="1">
    <citation type="submission" date="2019-04" db="EMBL/GenBank/DDBJ databases">
        <title>Chromosome genome assembly for Takifugu flavidus.</title>
        <authorList>
            <person name="Xiao S."/>
        </authorList>
    </citation>
    <scope>NUCLEOTIDE SEQUENCE [LARGE SCALE GENOMIC DNA]</scope>
    <source>
        <strain evidence="21">HTHZ2018</strain>
        <tissue evidence="21">Muscle</tissue>
    </source>
</reference>
<dbReference type="InterPro" id="IPR036116">
    <property type="entry name" value="FN3_sf"/>
</dbReference>
<evidence type="ECO:0000256" key="15">
    <source>
        <dbReference type="ARBA" id="ARBA00060042"/>
    </source>
</evidence>
<dbReference type="GO" id="GO:0005886">
    <property type="term" value="C:plasma membrane"/>
    <property type="evidence" value="ECO:0007669"/>
    <property type="project" value="UniProtKB-SubCell"/>
</dbReference>
<dbReference type="SUPFAM" id="SSF49265">
    <property type="entry name" value="Fibronectin type III"/>
    <property type="match status" value="4"/>
</dbReference>
<dbReference type="EMBL" id="RHFK02000021">
    <property type="protein sequence ID" value="TWW56068.1"/>
    <property type="molecule type" value="Genomic_DNA"/>
</dbReference>
<evidence type="ECO:0000256" key="11">
    <source>
        <dbReference type="ARBA" id="ARBA00023157"/>
    </source>
</evidence>
<dbReference type="SUPFAM" id="SSF48726">
    <property type="entry name" value="Immunoglobulin"/>
    <property type="match status" value="7"/>
</dbReference>
<dbReference type="InterPro" id="IPR036179">
    <property type="entry name" value="Ig-like_dom_sf"/>
</dbReference>
<evidence type="ECO:0000313" key="21">
    <source>
        <dbReference type="EMBL" id="TWW56068.1"/>
    </source>
</evidence>
<keyword evidence="14" id="KW-0393">Immunoglobulin domain</keyword>
<feature type="compositionally biased region" description="Basic and acidic residues" evidence="17">
    <location>
        <begin position="1079"/>
        <end position="1089"/>
    </location>
</feature>
<keyword evidence="8" id="KW-0130">Cell adhesion</keyword>
<dbReference type="Pfam" id="PF13927">
    <property type="entry name" value="Ig_3"/>
    <property type="match status" value="4"/>
</dbReference>
<accession>A0A5C6MNA1</accession>
<evidence type="ECO:0000256" key="6">
    <source>
        <dbReference type="ARBA" id="ARBA00022729"/>
    </source>
</evidence>
<feature type="domain" description="Fibronectin type-III" evidence="20">
    <location>
        <begin position="1211"/>
        <end position="1305"/>
    </location>
</feature>
<dbReference type="GO" id="GO:0030426">
    <property type="term" value="C:growth cone"/>
    <property type="evidence" value="ECO:0007669"/>
    <property type="project" value="UniProtKB-SubCell"/>
</dbReference>
<dbReference type="Pfam" id="PF07679">
    <property type="entry name" value="I-set"/>
    <property type="match status" value="1"/>
</dbReference>
<evidence type="ECO:0000256" key="14">
    <source>
        <dbReference type="ARBA" id="ARBA00023319"/>
    </source>
</evidence>
<organism evidence="21 22">
    <name type="scientific">Takifugu flavidus</name>
    <name type="common">sansaifugu</name>
    <dbReference type="NCBI Taxonomy" id="433684"/>
    <lineage>
        <taxon>Eukaryota</taxon>
        <taxon>Metazoa</taxon>
        <taxon>Chordata</taxon>
        <taxon>Craniata</taxon>
        <taxon>Vertebrata</taxon>
        <taxon>Euteleostomi</taxon>
        <taxon>Actinopterygii</taxon>
        <taxon>Neopterygii</taxon>
        <taxon>Teleostei</taxon>
        <taxon>Neoteleostei</taxon>
        <taxon>Acanthomorphata</taxon>
        <taxon>Eupercaria</taxon>
        <taxon>Tetraodontiformes</taxon>
        <taxon>Tetradontoidea</taxon>
        <taxon>Tetraodontidae</taxon>
        <taxon>Takifugu</taxon>
    </lineage>
</organism>
<dbReference type="InterPro" id="IPR007110">
    <property type="entry name" value="Ig-like_dom"/>
</dbReference>
<keyword evidence="13" id="KW-0966">Cell projection</keyword>
<feature type="region of interest" description="Disordered" evidence="17">
    <location>
        <begin position="1190"/>
        <end position="1218"/>
    </location>
</feature>
<dbReference type="SMART" id="SM00409">
    <property type="entry name" value="IG"/>
    <property type="match status" value="7"/>
</dbReference>
<evidence type="ECO:0000259" key="20">
    <source>
        <dbReference type="PROSITE" id="PS50853"/>
    </source>
</evidence>
<comment type="subcellular location">
    <subcellularLocation>
        <location evidence="1">Cell membrane</location>
        <topology evidence="1">Single-pass type I membrane protein</topology>
    </subcellularLocation>
    <subcellularLocation>
        <location evidence="2">Cell projection</location>
        <location evidence="2">Growth cone</location>
    </subcellularLocation>
</comment>
<dbReference type="PANTHER" id="PTHR44170:SF36">
    <property type="entry name" value="L1 CELL ADHESION MOLECULE"/>
    <property type="match status" value="1"/>
</dbReference>
<dbReference type="SMART" id="SM00060">
    <property type="entry name" value="FN3"/>
    <property type="match status" value="6"/>
</dbReference>
<evidence type="ECO:0000256" key="8">
    <source>
        <dbReference type="ARBA" id="ARBA00022889"/>
    </source>
</evidence>
<protein>
    <recommendedName>
        <fullName evidence="16">Neural cell adhesion molecule L1</fullName>
    </recommendedName>
</protein>
<dbReference type="CDD" id="cd00096">
    <property type="entry name" value="Ig"/>
    <property type="match status" value="1"/>
</dbReference>
<dbReference type="InterPro" id="IPR013098">
    <property type="entry name" value="Ig_I-set"/>
</dbReference>
<dbReference type="FunFam" id="2.60.40.10:FF:002563">
    <property type="entry name" value="Neural cell adhesion molecule L1"/>
    <property type="match status" value="1"/>
</dbReference>
<evidence type="ECO:0000313" key="22">
    <source>
        <dbReference type="Proteomes" id="UP000324091"/>
    </source>
</evidence>
<dbReference type="SMART" id="SM00408">
    <property type="entry name" value="IGc2"/>
    <property type="match status" value="6"/>
</dbReference>
<comment type="similarity">
    <text evidence="3">Belongs to the immunoglobulin superfamily. L1/neurofascin/NgCAM family.</text>
</comment>
<dbReference type="PROSITE" id="PS00290">
    <property type="entry name" value="IG_MHC"/>
    <property type="match status" value="2"/>
</dbReference>
<evidence type="ECO:0000256" key="9">
    <source>
        <dbReference type="ARBA" id="ARBA00022989"/>
    </source>
</evidence>
<feature type="region of interest" description="Disordered" evidence="17">
    <location>
        <begin position="596"/>
        <end position="648"/>
    </location>
</feature>
<dbReference type="Proteomes" id="UP000324091">
    <property type="component" value="Chromosome 8"/>
</dbReference>
<evidence type="ECO:0000256" key="2">
    <source>
        <dbReference type="ARBA" id="ARBA00004624"/>
    </source>
</evidence>
<evidence type="ECO:0000256" key="12">
    <source>
        <dbReference type="ARBA" id="ARBA00023180"/>
    </source>
</evidence>
<feature type="domain" description="Fibronectin type-III" evidence="20">
    <location>
        <begin position="1307"/>
        <end position="1399"/>
    </location>
</feature>
<evidence type="ECO:0000256" key="7">
    <source>
        <dbReference type="ARBA" id="ARBA00022737"/>
    </source>
</evidence>
<dbReference type="InterPro" id="IPR026966">
    <property type="entry name" value="Neurofascin/L1/NrCAM_C"/>
</dbReference>
<feature type="domain" description="Ig-like" evidence="19">
    <location>
        <begin position="108"/>
        <end position="195"/>
    </location>
</feature>
<evidence type="ECO:0000256" key="4">
    <source>
        <dbReference type="ARBA" id="ARBA00022475"/>
    </source>
</evidence>
<feature type="domain" description="Ig-like" evidence="19">
    <location>
        <begin position="210"/>
        <end position="298"/>
    </location>
</feature>
<feature type="domain" description="Ig-like" evidence="19">
    <location>
        <begin position="397"/>
        <end position="469"/>
    </location>
</feature>
<sequence>MLPSGLTDKAGNMSQPPVLFEVPKSITAFSPVDIHLPCEATGNPPPTFHWVKDGVLIRSGLHSGTLMAEEEEPLQQFEGHYRCYASNDYGTAMTQSVQVIVEAQPVLPKQQQVHKRSYEGESIILSCNPPESSTPPVIHWMDKLMVHISQSERVLVGLDGNLYFSNLLRNDSRKDYMCNAQYLAARTILTESVISLTVVPSNDVAQARKPHFFKHTGPHSSVLALRGHRVTLECIPKGLPTPKVEWKKKDGRLGETSGQLDKHKRWFHFESIGLNDDGEYECKALNSHGFTTHSFTVTVEAAPYWVKEPASQLYSPGETVRLDCQAEGIPTPSITWSINGQNIREVDEEPRRSVSGGVLILRDVVFADTAVYQCEATNKHGSALLNTPSSMWSSHRGRNILMDCEVFGSPRPHITWEGEDRLPLLSDPRVSLMTNGTLVISEVDHDDAGVYSCSVKHNNNSINAHLEVYRRLMLAVVVRPDGHTGAPSEPPIPPRDQRPADLGFYTDPRLPRAQCSVVLCEVISLLDHVKAMGVHHRRGPDRNPPKYLFLAEVTDHNLTLNWTPDFIVEFREEQHTEGKKWKWEEMKKVPADVQTCSQPAPFSARTASGHRCQQGGRRSDPSEPSDTYRTSPAVPDQNPTGVRSESADPDSLVITWDEMDKMYHNGHGFLYEGVMAGGREEGGRAWNSREVKSPPFLVQNTGTYTPFEIKVKAVNSLGSGPAPEPKIGHSGEDRRVEDRLPLLSDPRVSLMTNGTLVISEVDHDDAGVYSCSVKHNNNISINAHLEVYNRTVIPAPPQNLRFLRGTNALLTCGFYTDPRLPPAQVVWRRDGHKLMGSETANKYSVFEDGTLKVSNIQFNDSAQYSCEVISLLDHVKAMGSITVVDRPDPPKYLSLAEVTDHNLTLNWTPGSAHNSPMIDFIVEFREEQHTEGKKWKWEEMKKVPADVQHVQLSLRPFCTYRFRVIAVNEVGRSDPSEPSDTYRTSPAVPDQNPTGVRSESADPDSLVITWDEMDKMYHNGHGFLYEVSWREAGKRDARWNSAEVKSPPFLVQNTGTYTPFEIKVKAVNSLGSGPAPEPKIGHSGEDKPAEPPTGVKTTVINSTVTVKWDAAQDVRGLLLGYKIHILRLGPPTERHRRSLEKLHQEEDRDERSKQGKERRLVVVRGPKTSAEVTGLRLFSLYELSVTAYNSKGEGPHSDPRRFSTPEGAPGPPASLKLQSPSETSVILYWAPPTEANGILLGYVIQHKQEGANSESLLQMISDPSVTHFELHHLDPNSYYIFKVIAYTAAGEGPPIQLRGATMLEGVPPSNVTIVTGTTSFNLSWVPEERNRNHGFHVEYLRKSPGADWERSEVVNSTQGFYSLTGLQPGTHYHLKIIHNNDTRWENFVQTVGPVPSEMPTGFAARGWLIGLISAILLLILILLILCLIKRSKGGKYAVKDKEEKDVDSEARPMKDETFGEYRSLESDGDEKRSDSQPSICGDSKLGSDDSLAEYGDSMDIQFNEDGSFIGQYSGRGPVPHGNESSGPTSPVNPVPPPPIAPSMSSILNRPS</sequence>
<dbReference type="PANTHER" id="PTHR44170">
    <property type="entry name" value="PROTEIN SIDEKICK"/>
    <property type="match status" value="1"/>
</dbReference>
<keyword evidence="22" id="KW-1185">Reference proteome</keyword>
<keyword evidence="4" id="KW-1003">Cell membrane</keyword>
<evidence type="ECO:0000256" key="16">
    <source>
        <dbReference type="ARBA" id="ARBA00074488"/>
    </source>
</evidence>
<keyword evidence="7" id="KW-0677">Repeat</keyword>
<dbReference type="InterPro" id="IPR013783">
    <property type="entry name" value="Ig-like_fold"/>
</dbReference>
<feature type="domain" description="Ig-like" evidence="19">
    <location>
        <begin position="17"/>
        <end position="98"/>
    </location>
</feature>
<dbReference type="PROSITE" id="PS50835">
    <property type="entry name" value="IG_LIKE"/>
    <property type="match status" value="6"/>
</dbReference>
<keyword evidence="12" id="KW-0325">Glycoprotein</keyword>
<feature type="domain" description="Fibronectin type-III" evidence="20">
    <location>
        <begin position="1088"/>
        <end position="1207"/>
    </location>
</feature>
<feature type="domain" description="Fibronectin type-III" evidence="20">
    <location>
        <begin position="989"/>
        <end position="1086"/>
    </location>
</feature>
<feature type="domain" description="Fibronectin type-III" evidence="20">
    <location>
        <begin position="889"/>
        <end position="987"/>
    </location>
</feature>
<evidence type="ECO:0000256" key="17">
    <source>
        <dbReference type="SAM" id="MobiDB-lite"/>
    </source>
</evidence>
<feature type="transmembrane region" description="Helical" evidence="18">
    <location>
        <begin position="1407"/>
        <end position="1428"/>
    </location>
</feature>
<evidence type="ECO:0000256" key="5">
    <source>
        <dbReference type="ARBA" id="ARBA00022692"/>
    </source>
</evidence>
<dbReference type="FunFam" id="2.60.40.10:FF:000005">
    <property type="entry name" value="Neuronal cell adhesion molecule"/>
    <property type="match status" value="1"/>
</dbReference>
<dbReference type="PROSITE" id="PS50853">
    <property type="entry name" value="FN3"/>
    <property type="match status" value="6"/>
</dbReference>
<feature type="compositionally biased region" description="Basic and acidic residues" evidence="17">
    <location>
        <begin position="1139"/>
        <end position="1160"/>
    </location>
</feature>
<evidence type="ECO:0000256" key="1">
    <source>
        <dbReference type="ARBA" id="ARBA00004251"/>
    </source>
</evidence>
<dbReference type="FunFam" id="2.60.40.10:FF:000057">
    <property type="entry name" value="neural cell adhesion molecule L1"/>
    <property type="match status" value="1"/>
</dbReference>
<gene>
    <name evidence="21" type="ORF">D4764_08G0000550</name>
</gene>
<keyword evidence="10 18" id="KW-0472">Membrane</keyword>
<proteinExistence type="inferred from homology"/>
<dbReference type="CDD" id="cd00063">
    <property type="entry name" value="FN3"/>
    <property type="match status" value="6"/>
</dbReference>
<feature type="region of interest" description="Disordered" evidence="17">
    <location>
        <begin position="972"/>
        <end position="1003"/>
    </location>
</feature>
<dbReference type="InterPro" id="IPR003961">
    <property type="entry name" value="FN3_dom"/>
</dbReference>
<keyword evidence="5 18" id="KW-0812">Transmembrane</keyword>
<feature type="region of interest" description="Disordered" evidence="17">
    <location>
        <begin position="482"/>
        <end position="502"/>
    </location>
</feature>
<comment type="caution">
    <text evidence="21">The sequence shown here is derived from an EMBL/GenBank/DDBJ whole genome shotgun (WGS) entry which is preliminary data.</text>
</comment>